<evidence type="ECO:0000313" key="3">
    <source>
        <dbReference type="EMBL" id="KAF0899995.1"/>
    </source>
</evidence>
<comment type="caution">
    <text evidence="3">The sequence shown here is derived from an EMBL/GenBank/DDBJ whole genome shotgun (WGS) entry which is preliminary data.</text>
</comment>
<dbReference type="Pfam" id="PF23598">
    <property type="entry name" value="LRR_14"/>
    <property type="match status" value="1"/>
</dbReference>
<evidence type="ECO:0000259" key="2">
    <source>
        <dbReference type="Pfam" id="PF23598"/>
    </source>
</evidence>
<dbReference type="InterPro" id="IPR055414">
    <property type="entry name" value="LRR_R13L4/SHOC2-like"/>
</dbReference>
<dbReference type="AlphaFoldDB" id="A0A6G1CH90"/>
<evidence type="ECO:0000256" key="1">
    <source>
        <dbReference type="ARBA" id="ARBA00022737"/>
    </source>
</evidence>
<dbReference type="Gene3D" id="3.80.10.10">
    <property type="entry name" value="Ribonuclease Inhibitor"/>
    <property type="match status" value="1"/>
</dbReference>
<dbReference type="SUPFAM" id="SSF52058">
    <property type="entry name" value="L domain-like"/>
    <property type="match status" value="1"/>
</dbReference>
<accession>A0A6G1CH90</accession>
<name>A0A6G1CH90_9ORYZ</name>
<gene>
    <name evidence="3" type="ORF">E2562_026237</name>
</gene>
<keyword evidence="4" id="KW-1185">Reference proteome</keyword>
<sequence>MQVGRQACVDVWTMAQNLQSLKLNGKLGELPHWIGKLHNLVKLRLERTKLQDPSAAIKVLGVLPSLAILLLWEYSFDSVEAGIRLNFRLEDAMLPSLRMLLVFSIDDLKSVKFEKGAMPKPELLHFVVSSTSSAGFFSGLELLPSLKEFMLAGRYKDDFLEDLQNQLYTALPC</sequence>
<evidence type="ECO:0000313" key="4">
    <source>
        <dbReference type="Proteomes" id="UP000479710"/>
    </source>
</evidence>
<dbReference type="OrthoDB" id="687531at2759"/>
<protein>
    <recommendedName>
        <fullName evidence="2">Disease resistance R13L4/SHOC-2-like LRR domain-containing protein</fullName>
    </recommendedName>
</protein>
<dbReference type="EMBL" id="SPHZ02000009">
    <property type="protein sequence ID" value="KAF0899995.1"/>
    <property type="molecule type" value="Genomic_DNA"/>
</dbReference>
<dbReference type="Proteomes" id="UP000479710">
    <property type="component" value="Unassembled WGS sequence"/>
</dbReference>
<organism evidence="3 4">
    <name type="scientific">Oryza meyeriana var. granulata</name>
    <dbReference type="NCBI Taxonomy" id="110450"/>
    <lineage>
        <taxon>Eukaryota</taxon>
        <taxon>Viridiplantae</taxon>
        <taxon>Streptophyta</taxon>
        <taxon>Embryophyta</taxon>
        <taxon>Tracheophyta</taxon>
        <taxon>Spermatophyta</taxon>
        <taxon>Magnoliopsida</taxon>
        <taxon>Liliopsida</taxon>
        <taxon>Poales</taxon>
        <taxon>Poaceae</taxon>
        <taxon>BOP clade</taxon>
        <taxon>Oryzoideae</taxon>
        <taxon>Oryzeae</taxon>
        <taxon>Oryzinae</taxon>
        <taxon>Oryza</taxon>
        <taxon>Oryza meyeriana</taxon>
    </lineage>
</organism>
<proteinExistence type="predicted"/>
<reference evidence="3 4" key="1">
    <citation type="submission" date="2019-11" db="EMBL/GenBank/DDBJ databases">
        <title>Whole genome sequence of Oryza granulata.</title>
        <authorList>
            <person name="Li W."/>
        </authorList>
    </citation>
    <scope>NUCLEOTIDE SEQUENCE [LARGE SCALE GENOMIC DNA]</scope>
    <source>
        <strain evidence="4">cv. Menghai</strain>
        <tissue evidence="3">Leaf</tissue>
    </source>
</reference>
<keyword evidence="1" id="KW-0677">Repeat</keyword>
<feature type="domain" description="Disease resistance R13L4/SHOC-2-like LRR" evidence="2">
    <location>
        <begin position="10"/>
        <end position="155"/>
    </location>
</feature>
<dbReference type="InterPro" id="IPR032675">
    <property type="entry name" value="LRR_dom_sf"/>
</dbReference>